<evidence type="ECO:0000313" key="6">
    <source>
        <dbReference type="Proteomes" id="UP001055057"/>
    </source>
</evidence>
<dbReference type="InterPro" id="IPR006311">
    <property type="entry name" value="TAT_signal"/>
</dbReference>
<comment type="caution">
    <text evidence="5">The sequence shown here is derived from an EMBL/GenBank/DDBJ whole genome shotgun (WGS) entry which is preliminary data.</text>
</comment>
<dbReference type="PANTHER" id="PTHR33376">
    <property type="match status" value="1"/>
</dbReference>
<evidence type="ECO:0000256" key="3">
    <source>
        <dbReference type="ARBA" id="ARBA00022448"/>
    </source>
</evidence>
<comment type="similarity">
    <text evidence="2">Belongs to the bacterial solute-binding protein 7 family.</text>
</comment>
<dbReference type="InterPro" id="IPR038404">
    <property type="entry name" value="TRAP_DctP_sf"/>
</dbReference>
<keyword evidence="3" id="KW-0813">Transport</keyword>
<dbReference type="InterPro" id="IPR018389">
    <property type="entry name" value="DctP_fam"/>
</dbReference>
<dbReference type="Gene3D" id="3.40.190.170">
    <property type="entry name" value="Bacterial extracellular solute-binding protein, family 7"/>
    <property type="match status" value="1"/>
</dbReference>
<name>A0ABQ4TY40_9HYPH</name>
<dbReference type="NCBIfam" id="NF037995">
    <property type="entry name" value="TRAP_S1"/>
    <property type="match status" value="1"/>
</dbReference>
<evidence type="ECO:0000256" key="2">
    <source>
        <dbReference type="ARBA" id="ARBA00009023"/>
    </source>
</evidence>
<proteinExistence type="inferred from homology"/>
<reference evidence="5" key="2">
    <citation type="submission" date="2021-08" db="EMBL/GenBank/DDBJ databases">
        <authorList>
            <person name="Tani A."/>
            <person name="Ola A."/>
            <person name="Ogura Y."/>
            <person name="Katsura K."/>
            <person name="Hayashi T."/>
        </authorList>
    </citation>
    <scope>NUCLEOTIDE SEQUENCE</scope>
    <source>
        <strain evidence="5">DSM 23632</strain>
    </source>
</reference>
<dbReference type="NCBIfam" id="TIGR00787">
    <property type="entry name" value="dctP"/>
    <property type="match status" value="1"/>
</dbReference>
<evidence type="ECO:0000313" key="5">
    <source>
        <dbReference type="EMBL" id="GJE59466.1"/>
    </source>
</evidence>
<sequence>MTLPLSNAVRAEPTETPPAAAETALGRRAFLGLAGAALGAGAVFRPAIVRAQGAPLKLKFGNDVPLTHSLNVRLAEAVAAIEQETNGRLSIAVFPNNQLGSDTDMISQLRAGALELATMPTTLLSTLVPAAALPAIGFVFPSYDKVWPAMDGEVGAYMRRSIEKANLQPFEAMWDNGFRQVTTSTKPIRGPEDLRNFKIRVPVVPLWVSLFTALGASPTSIPLSEAYAALQTRITDGQENPLAIINATKFYEVQKFCSQTNHAWDGFWLLASGRVWKTVPAEFQAVMAKHFNAAALRQREDNVKDSIALKASLEAKGLAFNATDPVQFQQALAKTDFYKTWKGKFGPEAWALLEKYAGAIG</sequence>
<evidence type="ECO:0000256" key="4">
    <source>
        <dbReference type="ARBA" id="ARBA00022729"/>
    </source>
</evidence>
<dbReference type="PROSITE" id="PS51318">
    <property type="entry name" value="TAT"/>
    <property type="match status" value="1"/>
</dbReference>
<evidence type="ECO:0000256" key="1">
    <source>
        <dbReference type="ARBA" id="ARBA00004196"/>
    </source>
</evidence>
<dbReference type="CDD" id="cd13603">
    <property type="entry name" value="PBP2_TRAP_Siap_TeaA_like"/>
    <property type="match status" value="1"/>
</dbReference>
<accession>A0ABQ4TY40</accession>
<gene>
    <name evidence="5" type="ORF">MPOCJGCO_1559</name>
</gene>
<organism evidence="5 6">
    <name type="scientific">Methylobacterium trifolii</name>
    <dbReference type="NCBI Taxonomy" id="1003092"/>
    <lineage>
        <taxon>Bacteria</taxon>
        <taxon>Pseudomonadati</taxon>
        <taxon>Pseudomonadota</taxon>
        <taxon>Alphaproteobacteria</taxon>
        <taxon>Hyphomicrobiales</taxon>
        <taxon>Methylobacteriaceae</taxon>
        <taxon>Methylobacterium</taxon>
    </lineage>
</organism>
<keyword evidence="4" id="KW-0732">Signal</keyword>
<keyword evidence="6" id="KW-1185">Reference proteome</keyword>
<protein>
    <recommendedName>
        <fullName evidence="7">TRAP transporter substrate-binding protein</fullName>
    </recommendedName>
</protein>
<dbReference type="PANTHER" id="PTHR33376:SF4">
    <property type="entry name" value="SIALIC ACID-BINDING PERIPLASMIC PROTEIN SIAP"/>
    <property type="match status" value="1"/>
</dbReference>
<dbReference type="InterPro" id="IPR004682">
    <property type="entry name" value="TRAP_DctP"/>
</dbReference>
<dbReference type="Proteomes" id="UP001055057">
    <property type="component" value="Unassembled WGS sequence"/>
</dbReference>
<dbReference type="Pfam" id="PF03480">
    <property type="entry name" value="DctP"/>
    <property type="match status" value="1"/>
</dbReference>
<evidence type="ECO:0008006" key="7">
    <source>
        <dbReference type="Google" id="ProtNLM"/>
    </source>
</evidence>
<dbReference type="EMBL" id="BPRB01000079">
    <property type="protein sequence ID" value="GJE59466.1"/>
    <property type="molecule type" value="Genomic_DNA"/>
</dbReference>
<comment type="subcellular location">
    <subcellularLocation>
        <location evidence="1">Cell envelope</location>
    </subcellularLocation>
</comment>
<reference evidence="5" key="1">
    <citation type="journal article" date="2021" name="Front. Microbiol.">
        <title>Comprehensive Comparative Genomics and Phenotyping of Methylobacterium Species.</title>
        <authorList>
            <person name="Alessa O."/>
            <person name="Ogura Y."/>
            <person name="Fujitani Y."/>
            <person name="Takami H."/>
            <person name="Hayashi T."/>
            <person name="Sahin N."/>
            <person name="Tani A."/>
        </authorList>
    </citation>
    <scope>NUCLEOTIDE SEQUENCE</scope>
    <source>
        <strain evidence="5">DSM 23632</strain>
    </source>
</reference>